<comment type="caution">
    <text evidence="2">The sequence shown here is derived from an EMBL/GenBank/DDBJ whole genome shotgun (WGS) entry which is preliminary data.</text>
</comment>
<dbReference type="InterPro" id="IPR000905">
    <property type="entry name" value="Gcp-like_dom"/>
</dbReference>
<reference evidence="2 3" key="1">
    <citation type="submission" date="2018-07" db="EMBL/GenBank/DDBJ databases">
        <title>Arthrobacter sp. nov., isolated from raw cow's milk with high bacterial count.</title>
        <authorList>
            <person name="Hahne J."/>
            <person name="Isele D."/>
            <person name="Lipski A."/>
        </authorList>
    </citation>
    <scope>NUCLEOTIDE SEQUENCE [LARGE SCALE GENOMIC DNA]</scope>
    <source>
        <strain evidence="2 3">JZ R-183</strain>
    </source>
</reference>
<dbReference type="GO" id="GO:0016740">
    <property type="term" value="F:transferase activity"/>
    <property type="evidence" value="ECO:0007669"/>
    <property type="project" value="UniProtKB-KW"/>
</dbReference>
<name>A0A496PM15_9MICC</name>
<organism evidence="2 3">
    <name type="scientific">Galactobacter caseinivorans</name>
    <dbReference type="NCBI Taxonomy" id="2676123"/>
    <lineage>
        <taxon>Bacteria</taxon>
        <taxon>Bacillati</taxon>
        <taxon>Actinomycetota</taxon>
        <taxon>Actinomycetes</taxon>
        <taxon>Micrococcales</taxon>
        <taxon>Micrococcaceae</taxon>
        <taxon>Galactobacter</taxon>
    </lineage>
</organism>
<sequence>MRLLVIDTSSVVSVALIQAPDDSSSGDAQILSDLVGTDTHRHAEDLTPAVRSALAEAGWDAPDVILAGDGPGPFTGLRVGLATAQTLAFAWGIPVYGLCSLDGLAHQAAPLAVAAGASELLAVLDARRKELYWARYSSRGERLDGPHVGGVETLPMRAETLPVNGTSLPDGVVLAGAGVAARSEQLAAHPLPVLPGTESLAVSAAHLGLAWLEQGRPQDAPRARYLRESDAVVPGSMAGVDVKAGQRG</sequence>
<dbReference type="NCBIfam" id="TIGR03725">
    <property type="entry name" value="T6A_YeaZ"/>
    <property type="match status" value="1"/>
</dbReference>
<dbReference type="SUPFAM" id="SSF53067">
    <property type="entry name" value="Actin-like ATPase domain"/>
    <property type="match status" value="2"/>
</dbReference>
<dbReference type="InterPro" id="IPR043129">
    <property type="entry name" value="ATPase_NBD"/>
</dbReference>
<dbReference type="InterPro" id="IPR022496">
    <property type="entry name" value="T6A_TsaB"/>
</dbReference>
<dbReference type="Proteomes" id="UP000273119">
    <property type="component" value="Unassembled WGS sequence"/>
</dbReference>
<dbReference type="CDD" id="cd24032">
    <property type="entry name" value="ASKHA_NBD_TsaB"/>
    <property type="match status" value="1"/>
</dbReference>
<dbReference type="Pfam" id="PF00814">
    <property type="entry name" value="TsaD"/>
    <property type="match status" value="1"/>
</dbReference>
<evidence type="ECO:0000313" key="3">
    <source>
        <dbReference type="Proteomes" id="UP000273119"/>
    </source>
</evidence>
<dbReference type="AlphaFoldDB" id="A0A496PM15"/>
<dbReference type="Gene3D" id="3.30.420.40">
    <property type="match status" value="2"/>
</dbReference>
<dbReference type="GO" id="GO:0005829">
    <property type="term" value="C:cytosol"/>
    <property type="evidence" value="ECO:0007669"/>
    <property type="project" value="TreeGrafter"/>
</dbReference>
<keyword evidence="3" id="KW-1185">Reference proteome</keyword>
<gene>
    <name evidence="2" type="primary">tsaB</name>
    <name evidence="2" type="ORF">DWQ67_01265</name>
</gene>
<feature type="domain" description="Gcp-like" evidence="1">
    <location>
        <begin position="40"/>
        <end position="144"/>
    </location>
</feature>
<proteinExistence type="predicted"/>
<dbReference type="GO" id="GO:0002949">
    <property type="term" value="P:tRNA threonylcarbamoyladenosine modification"/>
    <property type="evidence" value="ECO:0007669"/>
    <property type="project" value="InterPro"/>
</dbReference>
<dbReference type="RefSeq" id="WP_121483767.1">
    <property type="nucleotide sequence ID" value="NZ_QQXL01000001.1"/>
</dbReference>
<dbReference type="PANTHER" id="PTHR11735:SF11">
    <property type="entry name" value="TRNA THREONYLCARBAMOYLADENOSINE BIOSYNTHESIS PROTEIN TSAB"/>
    <property type="match status" value="1"/>
</dbReference>
<protein>
    <submittedName>
        <fullName evidence="2">tRNA (Adenosine(37)-N6)-threonylcarbamoyltransferase complex dimerization subunit type 1 TsaB</fullName>
    </submittedName>
</protein>
<keyword evidence="2" id="KW-0808">Transferase</keyword>
<dbReference type="PANTHER" id="PTHR11735">
    <property type="entry name" value="TRNA N6-ADENOSINE THREONYLCARBAMOYLTRANSFERASE"/>
    <property type="match status" value="1"/>
</dbReference>
<accession>A0A496PM15</accession>
<evidence type="ECO:0000313" key="2">
    <source>
        <dbReference type="EMBL" id="RKW71504.1"/>
    </source>
</evidence>
<dbReference type="EMBL" id="QQXL01000001">
    <property type="protein sequence ID" value="RKW71504.1"/>
    <property type="molecule type" value="Genomic_DNA"/>
</dbReference>
<evidence type="ECO:0000259" key="1">
    <source>
        <dbReference type="Pfam" id="PF00814"/>
    </source>
</evidence>